<dbReference type="Pfam" id="PF00337">
    <property type="entry name" value="Gal-bind_lectin"/>
    <property type="match status" value="1"/>
</dbReference>
<dbReference type="GeneTree" id="ENSGT00940000162258"/>
<evidence type="ECO:0000256" key="3">
    <source>
        <dbReference type="SAM" id="Phobius"/>
    </source>
</evidence>
<dbReference type="PROSITE" id="PS51304">
    <property type="entry name" value="GALECTIN"/>
    <property type="match status" value="1"/>
</dbReference>
<dbReference type="AlphaFoldDB" id="A0A6I8RNQ7"/>
<dbReference type="SMART" id="SM00276">
    <property type="entry name" value="GLECT"/>
    <property type="match status" value="1"/>
</dbReference>
<feature type="transmembrane region" description="Helical" evidence="3">
    <location>
        <begin position="12"/>
        <end position="33"/>
    </location>
</feature>
<feature type="domain" description="Galectin" evidence="4">
    <location>
        <begin position="1"/>
        <end position="116"/>
    </location>
</feature>
<reference evidence="5" key="2">
    <citation type="submission" date="2020-05" db="UniProtKB">
        <authorList>
            <consortium name="Ensembl"/>
        </authorList>
    </citation>
    <scope>IDENTIFICATION</scope>
</reference>
<dbReference type="CDD" id="cd00070">
    <property type="entry name" value="GLECT"/>
    <property type="match status" value="1"/>
</dbReference>
<dbReference type="SMART" id="SM00908">
    <property type="entry name" value="Gal-bind_lectin"/>
    <property type="match status" value="1"/>
</dbReference>
<dbReference type="PANTHER" id="PTHR11346">
    <property type="entry name" value="GALECTIN"/>
    <property type="match status" value="1"/>
</dbReference>
<evidence type="ECO:0000313" key="5">
    <source>
        <dbReference type="Ensembl" id="ENSXETP00000083056"/>
    </source>
</evidence>
<dbReference type="InterPro" id="IPR044156">
    <property type="entry name" value="Galectin-like"/>
</dbReference>
<dbReference type="InterPro" id="IPR013320">
    <property type="entry name" value="ConA-like_dom_sf"/>
</dbReference>
<accession>A0A6I8RNQ7</accession>
<keyword evidence="3" id="KW-1133">Transmembrane helix</keyword>
<protein>
    <recommendedName>
        <fullName evidence="2">Galectin</fullName>
    </recommendedName>
</protein>
<dbReference type="PANTHER" id="PTHR11346:SF188">
    <property type="entry name" value="GALECTIN"/>
    <property type="match status" value="1"/>
</dbReference>
<dbReference type="SUPFAM" id="SSF49899">
    <property type="entry name" value="Concanavalin A-like lectins/glucanases"/>
    <property type="match status" value="1"/>
</dbReference>
<dbReference type="Gene3D" id="2.60.120.200">
    <property type="match status" value="1"/>
</dbReference>
<dbReference type="InParanoid" id="A0A6I8RNQ7"/>
<name>A0A6I8RNQ7_XENTR</name>
<organism evidence="5">
    <name type="scientific">Xenopus tropicalis</name>
    <name type="common">Western clawed frog</name>
    <name type="synonym">Silurana tropicalis</name>
    <dbReference type="NCBI Taxonomy" id="8364"/>
    <lineage>
        <taxon>Eukaryota</taxon>
        <taxon>Metazoa</taxon>
        <taxon>Chordata</taxon>
        <taxon>Craniata</taxon>
        <taxon>Vertebrata</taxon>
        <taxon>Euteleostomi</taxon>
        <taxon>Amphibia</taxon>
        <taxon>Batrachia</taxon>
        <taxon>Anura</taxon>
        <taxon>Pipoidea</taxon>
        <taxon>Pipidae</taxon>
        <taxon>Xenopodinae</taxon>
        <taxon>Xenopus</taxon>
        <taxon>Silurana</taxon>
    </lineage>
</organism>
<evidence type="ECO:0000259" key="4">
    <source>
        <dbReference type="PROSITE" id="PS51304"/>
    </source>
</evidence>
<sequence>PSSRESIRNKVFTTVVAIVNIIVFFFFFLRFAVNFKCFNNDTAFHFNPRFDDGNIIVCNTELGNKWGSEERMNHMPFIRNRYFKINITVQEDQTLQLYQCRNGCPRGYTAGYLYKL</sequence>
<reference evidence="5" key="1">
    <citation type="journal article" date="2010" name="Science">
        <title>The genome of the Western clawed frog Xenopus tropicalis.</title>
        <authorList>
            <person name="Hellsten U."/>
            <person name="Harland R.M."/>
            <person name="Gilchrist M.J."/>
            <person name="Hendrix D."/>
            <person name="Jurka J."/>
            <person name="Kapitonov V."/>
            <person name="Ovcharenko I."/>
            <person name="Putnam N.H."/>
            <person name="Shu S."/>
            <person name="Taher L."/>
            <person name="Blitz I.L."/>
            <person name="Blumberg B."/>
            <person name="Dichmann D.S."/>
            <person name="Dubchak I."/>
            <person name="Amaya E."/>
            <person name="Detter J.C."/>
            <person name="Fletcher R."/>
            <person name="Gerhard D.S."/>
            <person name="Goodstein D."/>
            <person name="Graves T."/>
            <person name="Grigoriev I.V."/>
            <person name="Grimwood J."/>
            <person name="Kawashima T."/>
            <person name="Lindquist E."/>
            <person name="Lucas S.M."/>
            <person name="Mead P.E."/>
            <person name="Mitros T."/>
            <person name="Ogino H."/>
            <person name="Ohta Y."/>
            <person name="Poliakov A.V."/>
            <person name="Pollet N."/>
            <person name="Robert J."/>
            <person name="Salamov A."/>
            <person name="Sater A.K."/>
            <person name="Schmutz J."/>
            <person name="Terry A."/>
            <person name="Vize P.D."/>
            <person name="Warren W.C."/>
            <person name="Wells D."/>
            <person name="Wills A."/>
            <person name="Wilson R.K."/>
            <person name="Zimmerman L.B."/>
            <person name="Zorn A.M."/>
            <person name="Grainger R."/>
            <person name="Grammer T."/>
            <person name="Khokha M.K."/>
            <person name="Richardson P.M."/>
            <person name="Rokhsar D.S."/>
        </authorList>
    </citation>
    <scope>NUCLEOTIDE SEQUENCE [LARGE SCALE GENOMIC DNA]</scope>
    <source>
        <strain evidence="5">Nigerian</strain>
    </source>
</reference>
<evidence type="ECO:0000256" key="2">
    <source>
        <dbReference type="RuleBase" id="RU102079"/>
    </source>
</evidence>
<dbReference type="InterPro" id="IPR001079">
    <property type="entry name" value="Galectin_CRD"/>
</dbReference>
<proteinExistence type="predicted"/>
<keyword evidence="3" id="KW-0812">Transmembrane</keyword>
<dbReference type="Ensembl" id="ENSXETT00000084577">
    <property type="protein sequence ID" value="ENSXETP00000083056"/>
    <property type="gene ID" value="ENSXETG00000040250"/>
</dbReference>
<dbReference type="Bgee" id="ENSXETG00000040250">
    <property type="expression patterns" value="Expressed in liver and 7 other cell types or tissues"/>
</dbReference>
<dbReference type="GO" id="GO:0030246">
    <property type="term" value="F:carbohydrate binding"/>
    <property type="evidence" value="ECO:0007669"/>
    <property type="project" value="UniProtKB-UniRule"/>
</dbReference>
<evidence type="ECO:0000256" key="1">
    <source>
        <dbReference type="ARBA" id="ARBA00022734"/>
    </source>
</evidence>
<keyword evidence="3" id="KW-0472">Membrane</keyword>
<keyword evidence="1 2" id="KW-0430">Lectin</keyword>